<keyword evidence="2" id="KW-1185">Reference proteome</keyword>
<organism evidence="1 2">
    <name type="scientific">Sporofaciens musculi</name>
    <dbReference type="NCBI Taxonomy" id="2681861"/>
    <lineage>
        <taxon>Bacteria</taxon>
        <taxon>Bacillati</taxon>
        <taxon>Bacillota</taxon>
        <taxon>Clostridia</taxon>
        <taxon>Lachnospirales</taxon>
        <taxon>Lachnospiraceae</taxon>
        <taxon>Sporofaciens</taxon>
    </lineage>
</organism>
<dbReference type="Proteomes" id="UP000460412">
    <property type="component" value="Unassembled WGS sequence"/>
</dbReference>
<evidence type="ECO:0000313" key="2">
    <source>
        <dbReference type="Proteomes" id="UP000460412"/>
    </source>
</evidence>
<name>A0A7X3MIR0_9FIRM</name>
<gene>
    <name evidence="1" type="ORF">GN277_17960</name>
</gene>
<accession>A0A7X3MIR0</accession>
<sequence length="51" mass="5681">METQTVTFTTVKKNGVITKIGRSTILQPKPIFKGGAVKWYDDSKLLKAGRK</sequence>
<comment type="caution">
    <text evidence="1">The sequence shown here is derived from an EMBL/GenBank/DDBJ whole genome shotgun (WGS) entry which is preliminary data.</text>
</comment>
<dbReference type="RefSeq" id="WP_159752310.1">
    <property type="nucleotide sequence ID" value="NZ_WUQX01000001.1"/>
</dbReference>
<dbReference type="EMBL" id="WUQX01000001">
    <property type="protein sequence ID" value="MXP77191.1"/>
    <property type="molecule type" value="Genomic_DNA"/>
</dbReference>
<reference evidence="1 2" key="1">
    <citation type="submission" date="2019-12" db="EMBL/GenBank/DDBJ databases">
        <title>Sporaefaciens musculi gen. nov., sp. nov., a novel bacterium isolated from the caecum of an obese mouse.</title>
        <authorList>
            <person name="Rasmussen T.S."/>
            <person name="Streidl T."/>
            <person name="Hitch T.C.A."/>
            <person name="Wortmann E."/>
            <person name="Deptula P."/>
            <person name="Hansen M."/>
            <person name="Nielsen D.S."/>
            <person name="Clavel T."/>
            <person name="Vogensen F.K."/>
        </authorList>
    </citation>
    <scope>NUCLEOTIDE SEQUENCE [LARGE SCALE GENOMIC DNA]</scope>
    <source>
        <strain evidence="1 2">WCA-9-b2</strain>
    </source>
</reference>
<dbReference type="AlphaFoldDB" id="A0A7X3MIR0"/>
<evidence type="ECO:0000313" key="1">
    <source>
        <dbReference type="EMBL" id="MXP77191.1"/>
    </source>
</evidence>
<protein>
    <submittedName>
        <fullName evidence="1">Uncharacterized protein</fullName>
    </submittedName>
</protein>
<proteinExistence type="predicted"/>